<sequence length="67" mass="7283">MAPTKLSHREESSSACLVRPDSPSANESCGCSSSTEDDPLLRKIPNLERILTASTARSKVMTTMKKM</sequence>
<protein>
    <submittedName>
        <fullName evidence="2">Uncharacterized protein</fullName>
    </submittedName>
</protein>
<reference evidence="3" key="1">
    <citation type="submission" date="2013-01" db="EMBL/GenBank/DDBJ databases">
        <title>Draft Genome Sequence of a Mulberry Tree, Morus notabilis C.K. Schneid.</title>
        <authorList>
            <person name="He N."/>
            <person name="Zhao S."/>
        </authorList>
    </citation>
    <scope>NUCLEOTIDE SEQUENCE</scope>
</reference>
<keyword evidence="3" id="KW-1185">Reference proteome</keyword>
<evidence type="ECO:0000256" key="1">
    <source>
        <dbReference type="SAM" id="MobiDB-lite"/>
    </source>
</evidence>
<proteinExistence type="predicted"/>
<evidence type="ECO:0000313" key="2">
    <source>
        <dbReference type="EMBL" id="EXB77331.1"/>
    </source>
</evidence>
<accession>W9R9C9</accession>
<name>W9R9C9_9ROSA</name>
<feature type="compositionally biased region" description="Polar residues" evidence="1">
    <location>
        <begin position="23"/>
        <end position="34"/>
    </location>
</feature>
<dbReference type="EMBL" id="KE344746">
    <property type="protein sequence ID" value="EXB77331.1"/>
    <property type="molecule type" value="Genomic_DNA"/>
</dbReference>
<feature type="region of interest" description="Disordered" evidence="1">
    <location>
        <begin position="1"/>
        <end position="40"/>
    </location>
</feature>
<evidence type="ECO:0000313" key="3">
    <source>
        <dbReference type="Proteomes" id="UP000030645"/>
    </source>
</evidence>
<gene>
    <name evidence="2" type="ORF">L484_010157</name>
</gene>
<dbReference type="AlphaFoldDB" id="W9R9C9"/>
<organism evidence="2 3">
    <name type="scientific">Morus notabilis</name>
    <dbReference type="NCBI Taxonomy" id="981085"/>
    <lineage>
        <taxon>Eukaryota</taxon>
        <taxon>Viridiplantae</taxon>
        <taxon>Streptophyta</taxon>
        <taxon>Embryophyta</taxon>
        <taxon>Tracheophyta</taxon>
        <taxon>Spermatophyta</taxon>
        <taxon>Magnoliopsida</taxon>
        <taxon>eudicotyledons</taxon>
        <taxon>Gunneridae</taxon>
        <taxon>Pentapetalae</taxon>
        <taxon>rosids</taxon>
        <taxon>fabids</taxon>
        <taxon>Rosales</taxon>
        <taxon>Moraceae</taxon>
        <taxon>Moreae</taxon>
        <taxon>Morus</taxon>
    </lineage>
</organism>
<dbReference type="Proteomes" id="UP000030645">
    <property type="component" value="Unassembled WGS sequence"/>
</dbReference>